<sequence length="190" mass="22037">MLRSIFNELDKLQFSAGCVRRVKNRFEQTIGNALDGLHFSAFSITVPILIERTNNFCNLNVEQEEKTKEFIEEQRLIEKFKILWNFQREKLLKEKTAKMSIFLNPNNCHNLNKGGPFNSEEWKKVETLIIEEICQACLPLKNNTTENEGGNGNNLNEKCGGENEEGEFKQRIEIEVRKSVNFARLSIHTN</sequence>
<keyword evidence="2" id="KW-1185">Reference proteome</keyword>
<reference evidence="1" key="1">
    <citation type="submission" date="2023-11" db="EMBL/GenBank/DDBJ databases">
        <authorList>
            <person name="Poullet M."/>
        </authorList>
    </citation>
    <scope>NUCLEOTIDE SEQUENCE</scope>
    <source>
        <strain evidence="1">E1834</strain>
    </source>
</reference>
<evidence type="ECO:0000313" key="2">
    <source>
        <dbReference type="Proteomes" id="UP001497535"/>
    </source>
</evidence>
<name>A0ACB1A8M3_MELEN</name>
<protein>
    <submittedName>
        <fullName evidence="1">Uncharacterized protein</fullName>
    </submittedName>
</protein>
<evidence type="ECO:0000313" key="1">
    <source>
        <dbReference type="EMBL" id="CAK5087846.1"/>
    </source>
</evidence>
<accession>A0ACB1A8M3</accession>
<dbReference type="Proteomes" id="UP001497535">
    <property type="component" value="Unassembled WGS sequence"/>
</dbReference>
<proteinExistence type="predicted"/>
<gene>
    <name evidence="1" type="ORF">MENTE1834_LOCUS35467</name>
</gene>
<organism evidence="1 2">
    <name type="scientific">Meloidogyne enterolobii</name>
    <name type="common">Root-knot nematode worm</name>
    <name type="synonym">Meloidogyne mayaguensis</name>
    <dbReference type="NCBI Taxonomy" id="390850"/>
    <lineage>
        <taxon>Eukaryota</taxon>
        <taxon>Metazoa</taxon>
        <taxon>Ecdysozoa</taxon>
        <taxon>Nematoda</taxon>
        <taxon>Chromadorea</taxon>
        <taxon>Rhabditida</taxon>
        <taxon>Tylenchina</taxon>
        <taxon>Tylenchomorpha</taxon>
        <taxon>Tylenchoidea</taxon>
        <taxon>Meloidogynidae</taxon>
        <taxon>Meloidogyninae</taxon>
        <taxon>Meloidogyne</taxon>
    </lineage>
</organism>
<comment type="caution">
    <text evidence="1">The sequence shown here is derived from an EMBL/GenBank/DDBJ whole genome shotgun (WGS) entry which is preliminary data.</text>
</comment>
<dbReference type="EMBL" id="CAVMJV010000067">
    <property type="protein sequence ID" value="CAK5087846.1"/>
    <property type="molecule type" value="Genomic_DNA"/>
</dbReference>